<organism evidence="2 3">
    <name type="scientific">Alkalibacillus flavidus</name>
    <dbReference type="NCBI Taxonomy" id="546021"/>
    <lineage>
        <taxon>Bacteria</taxon>
        <taxon>Bacillati</taxon>
        <taxon>Bacillota</taxon>
        <taxon>Bacilli</taxon>
        <taxon>Bacillales</taxon>
        <taxon>Bacillaceae</taxon>
        <taxon>Alkalibacillus</taxon>
    </lineage>
</organism>
<proteinExistence type="predicted"/>
<keyword evidence="1" id="KW-0812">Transmembrane</keyword>
<reference evidence="2 3" key="1">
    <citation type="submission" date="2024-06" db="EMBL/GenBank/DDBJ databases">
        <title>Genomic Encyclopedia of Type Strains, Phase IV (KMG-IV): sequencing the most valuable type-strain genomes for metagenomic binning, comparative biology and taxonomic classification.</title>
        <authorList>
            <person name="Goeker M."/>
        </authorList>
    </citation>
    <scope>NUCLEOTIDE SEQUENCE [LARGE SCALE GENOMIC DNA]</scope>
    <source>
        <strain evidence="2 3">DSM 23520</strain>
    </source>
</reference>
<dbReference type="Proteomes" id="UP001549167">
    <property type="component" value="Unassembled WGS sequence"/>
</dbReference>
<evidence type="ECO:0000313" key="3">
    <source>
        <dbReference type="Proteomes" id="UP001549167"/>
    </source>
</evidence>
<name>A0ABV2KRV1_9BACI</name>
<comment type="caution">
    <text evidence="2">The sequence shown here is derived from an EMBL/GenBank/DDBJ whole genome shotgun (WGS) entry which is preliminary data.</text>
</comment>
<dbReference type="RefSeq" id="WP_354218835.1">
    <property type="nucleotide sequence ID" value="NZ_JBEPMX010000001.1"/>
</dbReference>
<gene>
    <name evidence="2" type="ORF">ABID56_000403</name>
</gene>
<feature type="transmembrane region" description="Helical" evidence="1">
    <location>
        <begin position="22"/>
        <end position="41"/>
    </location>
</feature>
<keyword evidence="1" id="KW-0472">Membrane</keyword>
<keyword evidence="1" id="KW-1133">Transmembrane helix</keyword>
<sequence>MGVSQFSLLLLINSIQVTQHDLIQFILTLIMIIGLTLYYVARRLHQASKLNYNVIDHPKHKQHVKQSHSDHH</sequence>
<dbReference type="EMBL" id="JBEPMX010000001">
    <property type="protein sequence ID" value="MET3682324.1"/>
    <property type="molecule type" value="Genomic_DNA"/>
</dbReference>
<keyword evidence="3" id="KW-1185">Reference proteome</keyword>
<protein>
    <submittedName>
        <fullName evidence="2">Uncharacterized protein</fullName>
    </submittedName>
</protein>
<evidence type="ECO:0000313" key="2">
    <source>
        <dbReference type="EMBL" id="MET3682324.1"/>
    </source>
</evidence>
<evidence type="ECO:0000256" key="1">
    <source>
        <dbReference type="SAM" id="Phobius"/>
    </source>
</evidence>
<accession>A0ABV2KRV1</accession>